<evidence type="ECO:0000313" key="35">
    <source>
        <dbReference type="Ensembl" id="ENSSTUP00000107314.1"/>
    </source>
</evidence>
<keyword evidence="7 31" id="KW-0812">Transmembrane</keyword>
<dbReference type="GeneTree" id="ENSGT00940000158022"/>
<feature type="transmembrane region" description="Helical" evidence="31">
    <location>
        <begin position="929"/>
        <end position="949"/>
    </location>
</feature>
<dbReference type="Pfam" id="PF01833">
    <property type="entry name" value="TIG"/>
    <property type="match status" value="1"/>
</dbReference>
<dbReference type="GO" id="GO:0012505">
    <property type="term" value="C:endomembrane system"/>
    <property type="evidence" value="ECO:0007669"/>
    <property type="project" value="UniProtKB-SubCell"/>
</dbReference>
<evidence type="ECO:0000256" key="21">
    <source>
        <dbReference type="ARBA" id="ARBA00033031"/>
    </source>
</evidence>
<dbReference type="PROSITE" id="PS00109">
    <property type="entry name" value="PROTEIN_KINASE_TYR"/>
    <property type="match status" value="1"/>
</dbReference>
<evidence type="ECO:0000256" key="11">
    <source>
        <dbReference type="ARBA" id="ARBA00022777"/>
    </source>
</evidence>
<reference evidence="35" key="1">
    <citation type="submission" date="2025-08" db="UniProtKB">
        <authorList>
            <consortium name="Ensembl"/>
        </authorList>
    </citation>
    <scope>IDENTIFICATION</scope>
</reference>
<sequence length="1348" mass="149172">MKNICLLDIVIILWALCSSKVRGQCDEPAENSKLNLSVTYDLPSFEADSAIQNLVTFEGTVYVGAVNRIYALSENLTKLSEYWTGPVTEAGVERQCGPSSQDGAAGKPNAVLDNNNMALLVERYYDDELFSCSSADAGVCRRHLLVERGNVHKEVNCMYSPETGDGGRQGCPDCVTSPLGSRVLNMVSGGVVRFFVGNSEITGSPSRMTSGPQAQQPQHHTISVRQMKETQDGFRFFSDQSYMDLAPGLRGHHHLRYVYSFQSGSHAYFLTVQREGRSSQVYHTRIVRMCGTDPELRRYVEMPFECILTERRRRRRLASIEVFNVLQAAHVAKAGSELRQEMGLKEGEDVLFAAFARSKPDSPEPTASSAVCVISLADVNNFFKDFIQKCHTKQPYHFTGSEEKRCYNGSSSDDSFGCGKHGEGYRLEVTTPMTRLDYFSGQFSKVLLTSIAVATAQEQTVASLGTTDGRLIQVVVSRSKRSTPHVDFRLDPSRCVSPEVALLFPQGHTGPPQRSQDGSLLLVTGNKITKVPLIGPGCEQQWTCSSCLLAPGFMGCGWCDGRCTRLAQCHPTSLWTQDSCPPIITMVTTNGPLGGDTKVTVCGRNFGFNKTERFDHTLISLDLAGAPCKLLKRESNSYSVRVHVCVRNPVIREIFPVFGPKLGGTMLTIRGSFLDSGNTRQVTVGNATCEILRVSGTMLMCRTPPQSSPSRQAVYMRVDSVVREAPVLFTYNEDPLISSIQPTRSFISGGSTVVAQGFYLHSTLQPQMVLIPTAQEGKVFTVNCTKGEDRLAILCTTPSLKDLGLQTPVVTKVAFVLDGFSTPQFDLLYVEDPRFEEFQRPTVTSKGNKSILEIKVPGRVDVEAMKGEVLKVSNRTCESVTVVGNTLECTVPMELWDATNELEVEWRQASSSVSLGRVMLAHEQDYRGLLAGCVCVSLLLLMLLTLFLWKRRNKHIDGTSVCVWYDGRAHIQHLDMLANARSISPTNEMVSHESLDYRTTLLEGTFPDTTPLGRHGELVSPRLGLGGMGLGAEGELVSPLLSAPVHIDPSQLHPDLLKEVQHVVIAREHLLLHFNQVIGRGHFGCVFHGTLLEADGQKQHCAIKSLNRITDLEEVSQFLKEGIIMKDFSHPNVLSLLGICLPPEGSPLVVLPYMKHGDLRNFIRDETHNPTVKDLMGFGVQVARGMEYLASKKFVHRDLAARNCMLDESYTVKVADFGLARDVYEKEYYSIHSKSGVKLPVKWMALESLQTHKFTPKSDVWSFEVQTHDTHSDTQTNSTHTILPTFSELVSRIKSIFSSFSGEHYILLNTTYVNIDKMTPYPSLISYSSSSSSSSTRQGHPLERDCCT</sequence>
<gene>
    <name evidence="35" type="primary">MET</name>
    <name evidence="35" type="synonym">met</name>
</gene>
<dbReference type="SMART" id="SM00423">
    <property type="entry name" value="PSI"/>
    <property type="match status" value="1"/>
</dbReference>
<evidence type="ECO:0000256" key="7">
    <source>
        <dbReference type="ARBA" id="ARBA00022692"/>
    </source>
</evidence>
<dbReference type="InterPro" id="IPR002165">
    <property type="entry name" value="Plexin_repeat"/>
</dbReference>
<keyword evidence="15 31" id="KW-0472">Membrane</keyword>
<comment type="caution">
    <text evidence="28">Lacks conserved residue(s) required for the propagation of feature annotation.</text>
</comment>
<dbReference type="SUPFAM" id="SSF103575">
    <property type="entry name" value="Plexin repeat"/>
    <property type="match status" value="1"/>
</dbReference>
<proteinExistence type="inferred from homology"/>
<dbReference type="InterPro" id="IPR002909">
    <property type="entry name" value="IPT_dom"/>
</dbReference>
<evidence type="ECO:0000256" key="15">
    <source>
        <dbReference type="ARBA" id="ARBA00023136"/>
    </source>
</evidence>
<keyword evidence="19" id="KW-0325">Glycoprotein</keyword>
<dbReference type="FunFam" id="2.60.40.10:FF:000213">
    <property type="entry name" value="Hepatocyte growth factor receptor"/>
    <property type="match status" value="1"/>
</dbReference>
<evidence type="ECO:0000256" key="24">
    <source>
        <dbReference type="PIRSR" id="PIRSR000617-1"/>
    </source>
</evidence>
<dbReference type="InterPro" id="IPR001627">
    <property type="entry name" value="Semap_dom"/>
</dbReference>
<dbReference type="SMART" id="SM00429">
    <property type="entry name" value="IPT"/>
    <property type="match status" value="2"/>
</dbReference>
<reference evidence="35" key="2">
    <citation type="submission" date="2025-09" db="UniProtKB">
        <authorList>
            <consortium name="Ensembl"/>
        </authorList>
    </citation>
    <scope>IDENTIFICATION</scope>
</reference>
<evidence type="ECO:0000256" key="8">
    <source>
        <dbReference type="ARBA" id="ARBA00022729"/>
    </source>
</evidence>
<keyword evidence="10 25" id="KW-0547">Nucleotide-binding</keyword>
<feature type="modified residue" description="Phosphotyrosine; by autocatalysis" evidence="27">
    <location>
        <position position="1305"/>
    </location>
</feature>
<keyword evidence="36" id="KW-1185">Reference proteome</keyword>
<feature type="disulfide bond" evidence="26">
    <location>
        <begin position="306"/>
        <end position="372"/>
    </location>
</feature>
<evidence type="ECO:0000256" key="13">
    <source>
        <dbReference type="ARBA" id="ARBA00022843"/>
    </source>
</evidence>
<dbReference type="GO" id="GO:0005524">
    <property type="term" value="F:ATP binding"/>
    <property type="evidence" value="ECO:0007669"/>
    <property type="project" value="UniProtKB-UniRule"/>
</dbReference>
<dbReference type="GO" id="GO:0002116">
    <property type="term" value="C:semaphorin receptor complex"/>
    <property type="evidence" value="ECO:0007669"/>
    <property type="project" value="TreeGrafter"/>
</dbReference>
<protein>
    <recommendedName>
        <fullName evidence="5">Hepatocyte growth factor receptor</fullName>
        <ecNumber evidence="4">2.7.10.1</ecNumber>
    </recommendedName>
    <alternativeName>
        <fullName evidence="23">HGF/SF receptor</fullName>
    </alternativeName>
    <alternativeName>
        <fullName evidence="22">Proto-oncogene c-Met</fullName>
    </alternativeName>
    <alternativeName>
        <fullName evidence="20">Scatter factor receptor</fullName>
    </alternativeName>
    <alternativeName>
        <fullName evidence="21">Tyrosine-protein kinase Met</fullName>
    </alternativeName>
</protein>
<dbReference type="InterPro" id="IPR016201">
    <property type="entry name" value="PSI"/>
</dbReference>
<dbReference type="Proteomes" id="UP000472277">
    <property type="component" value="Chromosome 7"/>
</dbReference>
<evidence type="ECO:0000259" key="34">
    <source>
        <dbReference type="PROSITE" id="PS51004"/>
    </source>
</evidence>
<evidence type="ECO:0000256" key="6">
    <source>
        <dbReference type="ARBA" id="ARBA00022679"/>
    </source>
</evidence>
<dbReference type="InterPro" id="IPR000719">
    <property type="entry name" value="Prot_kinase_dom"/>
</dbReference>
<dbReference type="GO" id="GO:0017154">
    <property type="term" value="F:semaphorin receptor activity"/>
    <property type="evidence" value="ECO:0007669"/>
    <property type="project" value="InterPro"/>
</dbReference>
<keyword evidence="13" id="KW-0832">Ubl conjugation</keyword>
<evidence type="ECO:0000256" key="4">
    <source>
        <dbReference type="ARBA" id="ARBA00011902"/>
    </source>
</evidence>
<feature type="modified residue" description="Phosphotyrosine; by autocatalysis" evidence="27">
    <location>
        <position position="1312"/>
    </location>
</feature>
<feature type="disulfide bond" evidence="26">
    <location>
        <begin position="538"/>
        <end position="556"/>
    </location>
</feature>
<keyword evidence="9" id="KW-0677">Repeat</keyword>
<dbReference type="Gene3D" id="2.60.40.10">
    <property type="entry name" value="Immunoglobulins"/>
    <property type="match status" value="2"/>
</dbReference>
<evidence type="ECO:0000256" key="26">
    <source>
        <dbReference type="PIRSR" id="PIRSR000617-3"/>
    </source>
</evidence>
<feature type="modified residue" description="Phosphotyrosine; by autocatalysis" evidence="27">
    <location>
        <position position="1229"/>
    </location>
</feature>
<dbReference type="Gene3D" id="3.30.1680.10">
    <property type="entry name" value="ligand-binding face of the semaphorins, domain 2"/>
    <property type="match status" value="1"/>
</dbReference>
<dbReference type="EC" id="2.7.10.1" evidence="4"/>
<evidence type="ECO:0000256" key="31">
    <source>
        <dbReference type="SAM" id="Phobius"/>
    </source>
</evidence>
<dbReference type="PIRSF" id="PIRSF000617">
    <property type="entry name" value="TyrPK_HGF-R"/>
    <property type="match status" value="1"/>
</dbReference>
<evidence type="ECO:0000256" key="1">
    <source>
        <dbReference type="ARBA" id="ARBA00004308"/>
    </source>
</evidence>
<dbReference type="PROSITE" id="PS51004">
    <property type="entry name" value="SEMA"/>
    <property type="match status" value="1"/>
</dbReference>
<evidence type="ECO:0000256" key="18">
    <source>
        <dbReference type="ARBA" id="ARBA00023170"/>
    </source>
</evidence>
<dbReference type="InterPro" id="IPR001245">
    <property type="entry name" value="Ser-Thr/Tyr_kinase_cat_dom"/>
</dbReference>
<feature type="disulfide bond" evidence="26">
    <location>
        <begin position="171"/>
        <end position="174"/>
    </location>
</feature>
<dbReference type="FunFam" id="1.10.510.10:FF:001512">
    <property type="entry name" value="Receptor tyrosine-protein kinase erbB-2"/>
    <property type="match status" value="1"/>
</dbReference>
<dbReference type="InterPro" id="IPR011009">
    <property type="entry name" value="Kinase-like_dom_sf"/>
</dbReference>
<accession>A0A674EHD4</accession>
<evidence type="ECO:0000256" key="9">
    <source>
        <dbReference type="ARBA" id="ARBA00022737"/>
    </source>
</evidence>
<dbReference type="FunFam" id="3.30.200.20:FF:000188">
    <property type="entry name" value="Hepatocyte growth factor receptor"/>
    <property type="match status" value="1"/>
</dbReference>
<feature type="region of interest" description="Disordered" evidence="30">
    <location>
        <begin position="1328"/>
        <end position="1348"/>
    </location>
</feature>
<evidence type="ECO:0000313" key="36">
    <source>
        <dbReference type="Proteomes" id="UP000472277"/>
    </source>
</evidence>
<feature type="disulfide bond" evidence="26">
    <location>
        <begin position="544"/>
        <end position="580"/>
    </location>
</feature>
<feature type="disulfide bond" evidence="26">
    <location>
        <begin position="132"/>
        <end position="140"/>
    </location>
</feature>
<name>A0A674EHD4_SALTR</name>
<dbReference type="CDD" id="cd01179">
    <property type="entry name" value="IPT_plexin_repeat2"/>
    <property type="match status" value="1"/>
</dbReference>
<dbReference type="SMART" id="SM00630">
    <property type="entry name" value="Sema"/>
    <property type="match status" value="1"/>
</dbReference>
<feature type="modified residue" description="Phosphotyrosine; by autocatalysis" evidence="27">
    <location>
        <position position="1228"/>
    </location>
</feature>
<dbReference type="InterPro" id="IPR008266">
    <property type="entry name" value="Tyr_kinase_AS"/>
</dbReference>
<evidence type="ECO:0000256" key="2">
    <source>
        <dbReference type="ARBA" id="ARBA00004479"/>
    </source>
</evidence>
<dbReference type="FunFam" id="3.30.1680.10:FF:000006">
    <property type="entry name" value="Macrophage-stimulating 1 receptor b"/>
    <property type="match status" value="1"/>
</dbReference>
<dbReference type="Ensembl" id="ENSSTUT00000114976.1">
    <property type="protein sequence ID" value="ENSSTUP00000107314.1"/>
    <property type="gene ID" value="ENSSTUG00000047649.1"/>
</dbReference>
<dbReference type="Gene3D" id="1.10.510.10">
    <property type="entry name" value="Transferase(Phosphotransferase) domain 1"/>
    <property type="match status" value="1"/>
</dbReference>
<evidence type="ECO:0000256" key="28">
    <source>
        <dbReference type="PROSITE-ProRule" id="PRU00352"/>
    </source>
</evidence>
<evidence type="ECO:0000256" key="19">
    <source>
        <dbReference type="ARBA" id="ARBA00023180"/>
    </source>
</evidence>
<dbReference type="InterPro" id="IPR020635">
    <property type="entry name" value="Tyr_kinase_cat_dom"/>
</dbReference>
<evidence type="ECO:0000259" key="33">
    <source>
        <dbReference type="PROSITE" id="PS50011"/>
    </source>
</evidence>
<dbReference type="GO" id="GO:0004714">
    <property type="term" value="F:transmembrane receptor protein tyrosine kinase activity"/>
    <property type="evidence" value="ECO:0007669"/>
    <property type="project" value="UniProtKB-EC"/>
</dbReference>
<dbReference type="InterPro" id="IPR016244">
    <property type="entry name" value="Tyr_kinase_HGF/MSP_rcpt"/>
</dbReference>
<evidence type="ECO:0000256" key="3">
    <source>
        <dbReference type="ARBA" id="ARBA00010297"/>
    </source>
</evidence>
<dbReference type="InterPro" id="IPR036352">
    <property type="entry name" value="Semap_dom_sf"/>
</dbReference>
<evidence type="ECO:0000256" key="25">
    <source>
        <dbReference type="PIRSR" id="PIRSR000617-2"/>
    </source>
</evidence>
<evidence type="ECO:0000256" key="30">
    <source>
        <dbReference type="SAM" id="MobiDB-lite"/>
    </source>
</evidence>
<dbReference type="PROSITE" id="PS50011">
    <property type="entry name" value="PROTEIN_KINASE_DOM"/>
    <property type="match status" value="1"/>
</dbReference>
<dbReference type="InterPro" id="IPR013783">
    <property type="entry name" value="Ig-like_fold"/>
</dbReference>
<dbReference type="Gene3D" id="3.30.200.20">
    <property type="entry name" value="Phosphorylase Kinase, domain 1"/>
    <property type="match status" value="1"/>
</dbReference>
<evidence type="ECO:0000256" key="20">
    <source>
        <dbReference type="ARBA" id="ARBA00030820"/>
    </source>
</evidence>
<keyword evidence="8 32" id="KW-0732">Signal</keyword>
<dbReference type="FunFam" id="2.60.40.10:FF:002708">
    <property type="entry name" value="Hepatocyte growth factor receptor"/>
    <property type="match status" value="1"/>
</dbReference>
<feature type="signal peptide" evidence="32">
    <location>
        <begin position="1"/>
        <end position="23"/>
    </location>
</feature>
<dbReference type="Pfam" id="PF07714">
    <property type="entry name" value="PK_Tyr_Ser-Thr"/>
    <property type="match status" value="1"/>
</dbReference>
<dbReference type="PRINTS" id="PR00109">
    <property type="entry name" value="TYRKINASE"/>
</dbReference>
<feature type="binding site" evidence="25">
    <location>
        <position position="1202"/>
    </location>
    <ligand>
        <name>ATP</name>
        <dbReference type="ChEBI" id="CHEBI:30616"/>
    </ligand>
</feature>
<evidence type="ECO:0000256" key="32">
    <source>
        <dbReference type="SAM" id="SignalP"/>
    </source>
</evidence>
<dbReference type="Pfam" id="PF01437">
    <property type="entry name" value="PSI"/>
    <property type="match status" value="1"/>
</dbReference>
<keyword evidence="14 31" id="KW-1133">Transmembrane helix</keyword>
<evidence type="ECO:0000256" key="14">
    <source>
        <dbReference type="ARBA" id="ARBA00022989"/>
    </source>
</evidence>
<dbReference type="PANTHER" id="PTHR22625:SF61">
    <property type="entry name" value="HEPATOCYTE GROWTH FACTOR RECEPTOR"/>
    <property type="match status" value="1"/>
</dbReference>
<dbReference type="GO" id="GO:0007411">
    <property type="term" value="P:axon guidance"/>
    <property type="evidence" value="ECO:0007669"/>
    <property type="project" value="UniProtKB-ARBA"/>
</dbReference>
<evidence type="ECO:0000256" key="22">
    <source>
        <dbReference type="ARBA" id="ARBA00033117"/>
    </source>
</evidence>
<evidence type="ECO:0000256" key="23">
    <source>
        <dbReference type="ARBA" id="ARBA00033136"/>
    </source>
</evidence>
<dbReference type="SUPFAM" id="SSF101912">
    <property type="entry name" value="Sema domain"/>
    <property type="match status" value="1"/>
</dbReference>
<feature type="binding site" evidence="25">
    <location>
        <begin position="1078"/>
        <end position="1086"/>
    </location>
    <ligand>
        <name>ATP</name>
        <dbReference type="ChEBI" id="CHEBI:30616"/>
    </ligand>
</feature>
<comment type="subcellular location">
    <subcellularLocation>
        <location evidence="1">Endomembrane system</location>
    </subcellularLocation>
    <subcellularLocation>
        <location evidence="2">Membrane</location>
        <topology evidence="2">Single-pass type I membrane protein</topology>
    </subcellularLocation>
</comment>
<dbReference type="InterPro" id="IPR017441">
    <property type="entry name" value="Protein_kinase_ATP_BS"/>
</dbReference>
<keyword evidence="18" id="KW-0675">Receptor</keyword>
<dbReference type="Pfam" id="PF01403">
    <property type="entry name" value="Sema"/>
    <property type="match status" value="1"/>
</dbReference>
<evidence type="ECO:0000256" key="16">
    <source>
        <dbReference type="ARBA" id="ARBA00023137"/>
    </source>
</evidence>
<feature type="active site" description="Proton acceptor" evidence="24">
    <location>
        <position position="1198"/>
    </location>
</feature>
<evidence type="ECO:0000256" key="29">
    <source>
        <dbReference type="PROSITE-ProRule" id="PRU10141"/>
    </source>
</evidence>
<evidence type="ECO:0000256" key="5">
    <source>
        <dbReference type="ARBA" id="ARBA00019839"/>
    </source>
</evidence>
<evidence type="ECO:0000256" key="17">
    <source>
        <dbReference type="ARBA" id="ARBA00023157"/>
    </source>
</evidence>
<keyword evidence="6" id="KW-0808">Transferase</keyword>
<feature type="disulfide bond" evidence="26">
    <location>
        <begin position="559"/>
        <end position="569"/>
    </location>
</feature>
<dbReference type="InterPro" id="IPR031148">
    <property type="entry name" value="Plexin"/>
</dbReference>
<dbReference type="GO" id="GO:0007169">
    <property type="term" value="P:cell surface receptor protein tyrosine kinase signaling pathway"/>
    <property type="evidence" value="ECO:0007669"/>
    <property type="project" value="InterPro"/>
</dbReference>
<dbReference type="Gene3D" id="2.130.10.10">
    <property type="entry name" value="YVTN repeat-like/Quinoprotein amine dehydrogenase"/>
    <property type="match status" value="1"/>
</dbReference>
<keyword evidence="12 25" id="KW-0067">ATP-binding</keyword>
<dbReference type="InterPro" id="IPR014756">
    <property type="entry name" value="Ig_E-set"/>
</dbReference>
<feature type="binding site" evidence="25">
    <location>
        <begin position="1151"/>
        <end position="1154"/>
    </location>
    <ligand>
        <name>ATP</name>
        <dbReference type="ChEBI" id="CHEBI:30616"/>
    </ligand>
</feature>
<feature type="disulfide bond" evidence="26">
    <location>
        <begin position="547"/>
        <end position="563"/>
    </location>
</feature>
<dbReference type="PANTHER" id="PTHR22625">
    <property type="entry name" value="PLEXIN"/>
    <property type="match status" value="1"/>
</dbReference>
<dbReference type="GO" id="GO:0050793">
    <property type="term" value="P:regulation of developmental process"/>
    <property type="evidence" value="ECO:0007669"/>
    <property type="project" value="UniProtKB-ARBA"/>
</dbReference>
<keyword evidence="16" id="KW-0829">Tyrosine-protein kinase</keyword>
<organism evidence="35 36">
    <name type="scientific">Salmo trutta</name>
    <name type="common">Brown trout</name>
    <dbReference type="NCBI Taxonomy" id="8032"/>
    <lineage>
        <taxon>Eukaryota</taxon>
        <taxon>Metazoa</taxon>
        <taxon>Chordata</taxon>
        <taxon>Craniata</taxon>
        <taxon>Vertebrata</taxon>
        <taxon>Euteleostomi</taxon>
        <taxon>Actinopterygii</taxon>
        <taxon>Neopterygii</taxon>
        <taxon>Teleostei</taxon>
        <taxon>Protacanthopterygii</taxon>
        <taxon>Salmoniformes</taxon>
        <taxon>Salmonidae</taxon>
        <taxon>Salmoninae</taxon>
        <taxon>Salmo</taxon>
    </lineage>
</organism>
<dbReference type="SUPFAM" id="SSF56112">
    <property type="entry name" value="Protein kinase-like (PK-like)"/>
    <property type="match status" value="1"/>
</dbReference>
<feature type="domain" description="Sema" evidence="34">
    <location>
        <begin position="26"/>
        <end position="533"/>
    </location>
</feature>
<feature type="binding site" evidence="25 29">
    <location>
        <position position="1104"/>
    </location>
    <ligand>
        <name>ATP</name>
        <dbReference type="ChEBI" id="CHEBI:30616"/>
    </ligand>
</feature>
<dbReference type="FunFam" id="2.130.10.10:FF:000088">
    <property type="entry name" value="Hepatocyte growth factor receptor"/>
    <property type="match status" value="1"/>
</dbReference>
<dbReference type="SMART" id="SM00219">
    <property type="entry name" value="TyrKc"/>
    <property type="match status" value="1"/>
</dbReference>
<evidence type="ECO:0000256" key="12">
    <source>
        <dbReference type="ARBA" id="ARBA00022840"/>
    </source>
</evidence>
<dbReference type="SUPFAM" id="SSF81296">
    <property type="entry name" value="E set domains"/>
    <property type="match status" value="2"/>
</dbReference>
<keyword evidence="11" id="KW-0418">Kinase</keyword>
<dbReference type="InterPro" id="IPR015943">
    <property type="entry name" value="WD40/YVTN_repeat-like_dom_sf"/>
</dbReference>
<feature type="chain" id="PRO_5025665670" description="Hepatocyte growth factor receptor" evidence="32">
    <location>
        <begin position="24"/>
        <end position="1348"/>
    </location>
</feature>
<dbReference type="GO" id="GO:0005886">
    <property type="term" value="C:plasma membrane"/>
    <property type="evidence" value="ECO:0007669"/>
    <property type="project" value="TreeGrafter"/>
</dbReference>
<dbReference type="GO" id="GO:0030334">
    <property type="term" value="P:regulation of cell migration"/>
    <property type="evidence" value="ECO:0007669"/>
    <property type="project" value="TreeGrafter"/>
</dbReference>
<comment type="similarity">
    <text evidence="3">Belongs to the plexin family.</text>
</comment>
<evidence type="ECO:0000256" key="10">
    <source>
        <dbReference type="ARBA" id="ARBA00022741"/>
    </source>
</evidence>
<evidence type="ECO:0000256" key="27">
    <source>
        <dbReference type="PIRSR" id="PIRSR000617-4"/>
    </source>
</evidence>
<dbReference type="PROSITE" id="PS00107">
    <property type="entry name" value="PROTEIN_KINASE_ATP"/>
    <property type="match status" value="1"/>
</dbReference>
<keyword evidence="17 26" id="KW-1015">Disulfide bond</keyword>
<feature type="domain" description="Protein kinase" evidence="33">
    <location>
        <begin position="1072"/>
        <end position="1348"/>
    </location>
</feature>